<reference evidence="3 4" key="1">
    <citation type="submission" date="2018-03" db="EMBL/GenBank/DDBJ databases">
        <authorList>
            <person name="Zhou J."/>
            <person name="Li X."/>
            <person name="Xue M."/>
            <person name="Yin J."/>
        </authorList>
    </citation>
    <scope>NUCLEOTIDE SEQUENCE [LARGE SCALE GENOMIC DNA]</scope>
    <source>
        <strain evidence="3 4">SYSU ZJ2214</strain>
    </source>
</reference>
<dbReference type="InterPro" id="IPR036188">
    <property type="entry name" value="FAD/NAD-bd_sf"/>
</dbReference>
<dbReference type="InterPro" id="IPR002938">
    <property type="entry name" value="FAD-bd"/>
</dbReference>
<dbReference type="InterPro" id="IPR050816">
    <property type="entry name" value="Flavin-dep_Halogenase_NPB"/>
</dbReference>
<dbReference type="EMBL" id="PXNS01000010">
    <property type="protein sequence ID" value="PTL92522.1"/>
    <property type="molecule type" value="Genomic_DNA"/>
</dbReference>
<keyword evidence="1" id="KW-0560">Oxidoreductase</keyword>
<sequence length="445" mass="48754">MSNDIDVLIAGGGPAGAALALLLHHAGHRVEVVTRLRDYPAIEGISRRSGDAMARLGLNRALATAHGPVARRVHWGNEDRAPNQEWLLPRPAFDRALLADLRQAGVSVREARVRGWHQHESGITVELADGRQRHARWGVEARGRQAARGHQRDAAPWATPALILRGSSNVSSAASLASSLPGGGWGWWARAAGHAYLQLALPQDQLDEARGAPLEWLECHPRLARCWDDTALEQHYLRPGLVARTLVRQGRLWRLGDAAMSVDPLSGQGIFNALSSAHGLAPVILGALAGEPLAPLTRFHQRRQDLLYWRFARAGRDFFRLAAKDDPAPYWLGRCHWPDHLPMHAIDAWARVRVGQAAAIIGTHLRQRELVITPDQPLGIYAVSGVALAPLVAAMKAGRLDLVRERLADLPKAQATGLRQWWAQQSDWPALPLPVNAGAPPRARR</sequence>
<dbReference type="Proteomes" id="UP000241895">
    <property type="component" value="Unassembled WGS sequence"/>
</dbReference>
<organism evidence="3 4">
    <name type="scientific">Halomonas litopenaei</name>
    <dbReference type="NCBI Taxonomy" id="2109328"/>
    <lineage>
        <taxon>Bacteria</taxon>
        <taxon>Pseudomonadati</taxon>
        <taxon>Pseudomonadota</taxon>
        <taxon>Gammaproteobacteria</taxon>
        <taxon>Oceanospirillales</taxon>
        <taxon>Halomonadaceae</taxon>
        <taxon>Halomonas</taxon>
    </lineage>
</organism>
<dbReference type="Gene3D" id="3.50.50.60">
    <property type="entry name" value="FAD/NAD(P)-binding domain"/>
    <property type="match status" value="2"/>
</dbReference>
<evidence type="ECO:0000313" key="3">
    <source>
        <dbReference type="EMBL" id="PTL92522.1"/>
    </source>
</evidence>
<dbReference type="PANTHER" id="PTHR43747">
    <property type="entry name" value="FAD-BINDING PROTEIN"/>
    <property type="match status" value="1"/>
</dbReference>
<feature type="domain" description="FAD-binding" evidence="2">
    <location>
        <begin position="5"/>
        <end position="291"/>
    </location>
</feature>
<keyword evidence="4" id="KW-1185">Reference proteome</keyword>
<dbReference type="Pfam" id="PF01494">
    <property type="entry name" value="FAD_binding_3"/>
    <property type="match status" value="1"/>
</dbReference>
<comment type="caution">
    <text evidence="3">The sequence shown here is derived from an EMBL/GenBank/DDBJ whole genome shotgun (WGS) entry which is preliminary data.</text>
</comment>
<protein>
    <submittedName>
        <fullName evidence="3">FAD-dependent oxidoreductase</fullName>
    </submittedName>
</protein>
<name>A0ABX5IVS0_9GAMM</name>
<dbReference type="PANTHER" id="PTHR43747:SF5">
    <property type="entry name" value="FAD-BINDING DOMAIN-CONTAINING PROTEIN"/>
    <property type="match status" value="1"/>
</dbReference>
<dbReference type="SUPFAM" id="SSF51905">
    <property type="entry name" value="FAD/NAD(P)-binding domain"/>
    <property type="match status" value="1"/>
</dbReference>
<gene>
    <name evidence="3" type="ORF">C6W88_16110</name>
</gene>
<dbReference type="PRINTS" id="PR00420">
    <property type="entry name" value="RNGMNOXGNASE"/>
</dbReference>
<proteinExistence type="predicted"/>
<evidence type="ECO:0000259" key="2">
    <source>
        <dbReference type="Pfam" id="PF01494"/>
    </source>
</evidence>
<accession>A0ABX5IVS0</accession>
<dbReference type="RefSeq" id="WP_108133220.1">
    <property type="nucleotide sequence ID" value="NZ_PXNS01000010.1"/>
</dbReference>
<evidence type="ECO:0000256" key="1">
    <source>
        <dbReference type="ARBA" id="ARBA00023002"/>
    </source>
</evidence>
<evidence type="ECO:0000313" key="4">
    <source>
        <dbReference type="Proteomes" id="UP000241895"/>
    </source>
</evidence>